<dbReference type="KEGG" id="flh:EJ997_04540"/>
<proteinExistence type="predicted"/>
<dbReference type="OrthoDB" id="3398606at2"/>
<evidence type="ECO:0000313" key="4">
    <source>
        <dbReference type="EMBL" id="AZQ76721.1"/>
    </source>
</evidence>
<dbReference type="InterPro" id="IPR021447">
    <property type="entry name" value="DUF3097_C"/>
</dbReference>
<dbReference type="Proteomes" id="UP000280344">
    <property type="component" value="Chromosome"/>
</dbReference>
<dbReference type="Pfam" id="PF11296">
    <property type="entry name" value="DUF3097_C"/>
    <property type="match status" value="1"/>
</dbReference>
<dbReference type="AlphaFoldDB" id="A0A3Q9G678"/>
<evidence type="ECO:0000259" key="2">
    <source>
        <dbReference type="Pfam" id="PF11296"/>
    </source>
</evidence>
<dbReference type="EMBL" id="CP034593">
    <property type="protein sequence ID" value="AZQ76721.1"/>
    <property type="molecule type" value="Genomic_DNA"/>
</dbReference>
<accession>A0A3Q9G678</accession>
<organism evidence="4 5">
    <name type="scientific">Flaviflexus ciconiae</name>
    <dbReference type="NCBI Taxonomy" id="2496867"/>
    <lineage>
        <taxon>Bacteria</taxon>
        <taxon>Bacillati</taxon>
        <taxon>Actinomycetota</taxon>
        <taxon>Actinomycetes</taxon>
        <taxon>Actinomycetales</taxon>
        <taxon>Actinomycetaceae</taxon>
        <taxon>Flaviflexus</taxon>
    </lineage>
</organism>
<dbReference type="InterPro" id="IPR053883">
    <property type="entry name" value="DUF3097_N"/>
</dbReference>
<gene>
    <name evidence="4" type="ORF">EJ997_04540</name>
</gene>
<evidence type="ECO:0000256" key="1">
    <source>
        <dbReference type="SAM" id="MobiDB-lite"/>
    </source>
</evidence>
<protein>
    <submittedName>
        <fullName evidence="4">DUF3097 family protein</fullName>
    </submittedName>
</protein>
<reference evidence="4 5" key="1">
    <citation type="submission" date="2018-12" db="EMBL/GenBank/DDBJ databases">
        <title>Complete genome sequence of Flaviflexus sp. H23T48.</title>
        <authorList>
            <person name="Bae J.-W."/>
            <person name="Lee J.-Y."/>
        </authorList>
    </citation>
    <scope>NUCLEOTIDE SEQUENCE [LARGE SCALE GENOMIC DNA]</scope>
    <source>
        <strain evidence="4 5">H23T48</strain>
    </source>
</reference>
<feature type="domain" description="DUF3097" evidence="2">
    <location>
        <begin position="130"/>
        <end position="295"/>
    </location>
</feature>
<evidence type="ECO:0000259" key="3">
    <source>
        <dbReference type="Pfam" id="PF22845"/>
    </source>
</evidence>
<keyword evidence="5" id="KW-1185">Reference proteome</keyword>
<feature type="region of interest" description="Disordered" evidence="1">
    <location>
        <begin position="1"/>
        <end position="36"/>
    </location>
</feature>
<sequence length="298" mass="33085">MKGFHAYPGHVRASRPADRYGRDVLSQPKPSRLRTQKDVPADIGLLLEDVQTGFVGEVIAVGKVAGELLMTLEGRKGEKRKFPLGPGFWIDGEPVNITPPVLKQQTQPKTELTASGSIRVTGKTAKMMPSRMWVEGRHDWQLIDKVWGEDLRLEGIAVEELAGVDRLEEMLEVFQPGPGRRAGVLVDHLLPGTKESRLVNQALARYGTDNILVLGHPYVDVWQAIKPHRVGLQEWPHIPKGIDIKKGSLAALGLPHDTVEDVGIGWSKILSRVRDWKDLEPSLLGRVEELIDFLTAPQ</sequence>
<dbReference type="Pfam" id="PF22845">
    <property type="entry name" value="DUF3097_N"/>
    <property type="match status" value="1"/>
</dbReference>
<feature type="domain" description="DUF3097" evidence="3">
    <location>
        <begin position="38"/>
        <end position="100"/>
    </location>
</feature>
<name>A0A3Q9G678_9ACTO</name>
<evidence type="ECO:0000313" key="5">
    <source>
        <dbReference type="Proteomes" id="UP000280344"/>
    </source>
</evidence>